<dbReference type="EMBL" id="BLLG01000001">
    <property type="protein sequence ID" value="GFH33819.1"/>
    <property type="molecule type" value="Genomic_DNA"/>
</dbReference>
<dbReference type="Proteomes" id="UP000484988">
    <property type="component" value="Unassembled WGS sequence"/>
</dbReference>
<evidence type="ECO:0000313" key="2">
    <source>
        <dbReference type="EMBL" id="GFH33819.1"/>
    </source>
</evidence>
<feature type="region of interest" description="Disordered" evidence="1">
    <location>
        <begin position="1"/>
        <end position="101"/>
    </location>
</feature>
<accession>A0A6A0ALM1</accession>
<protein>
    <submittedName>
        <fullName evidence="2">Uncharacterized protein</fullName>
    </submittedName>
</protein>
<proteinExistence type="predicted"/>
<keyword evidence="3" id="KW-1185">Reference proteome</keyword>
<sequence length="101" mass="10088">MRSWGRTPGGVRPHDRSAGCDELRRGIGGDRAQAGFAGTEDRRGRSPHGVVKAVGGAIPRDGAGRADGARWAVTGTGPPRPPGAAPDGPGAPGCARVQTGA</sequence>
<gene>
    <name evidence="2" type="ORF">SCWH03_00180</name>
</gene>
<organism evidence="2 3">
    <name type="scientific">Streptomyces pacificus</name>
    <dbReference type="NCBI Taxonomy" id="2705029"/>
    <lineage>
        <taxon>Bacteria</taxon>
        <taxon>Bacillati</taxon>
        <taxon>Actinomycetota</taxon>
        <taxon>Actinomycetes</taxon>
        <taxon>Kitasatosporales</taxon>
        <taxon>Streptomycetaceae</taxon>
        <taxon>Streptomyces</taxon>
    </lineage>
</organism>
<feature type="compositionally biased region" description="Low complexity" evidence="1">
    <location>
        <begin position="85"/>
        <end position="95"/>
    </location>
</feature>
<comment type="caution">
    <text evidence="2">The sequence shown here is derived from an EMBL/GenBank/DDBJ whole genome shotgun (WGS) entry which is preliminary data.</text>
</comment>
<feature type="compositionally biased region" description="Basic and acidic residues" evidence="1">
    <location>
        <begin position="12"/>
        <end position="28"/>
    </location>
</feature>
<evidence type="ECO:0000313" key="3">
    <source>
        <dbReference type="Proteomes" id="UP000484988"/>
    </source>
</evidence>
<name>A0A6A0ALM1_9ACTN</name>
<dbReference type="AlphaFoldDB" id="A0A6A0ALM1"/>
<reference evidence="2 3" key="1">
    <citation type="submission" date="2020-02" db="EMBL/GenBank/DDBJ databases">
        <title>Whole Genome Shotgun Sequence of Streptomyces sp. strain CWH03.</title>
        <authorList>
            <person name="Dohra H."/>
            <person name="Kodani S."/>
            <person name="Yamamura H."/>
        </authorList>
    </citation>
    <scope>NUCLEOTIDE SEQUENCE [LARGE SCALE GENOMIC DNA]</scope>
    <source>
        <strain evidence="2 3">CWH03</strain>
    </source>
</reference>
<evidence type="ECO:0000256" key="1">
    <source>
        <dbReference type="SAM" id="MobiDB-lite"/>
    </source>
</evidence>